<dbReference type="Pfam" id="PF00593">
    <property type="entry name" value="TonB_dep_Rec_b-barrel"/>
    <property type="match status" value="1"/>
</dbReference>
<organism evidence="16 17">
    <name type="scientific">Novosphingobium nitrogenifigens DSM 19370</name>
    <dbReference type="NCBI Taxonomy" id="983920"/>
    <lineage>
        <taxon>Bacteria</taxon>
        <taxon>Pseudomonadati</taxon>
        <taxon>Pseudomonadota</taxon>
        <taxon>Alphaproteobacteria</taxon>
        <taxon>Sphingomonadales</taxon>
        <taxon>Sphingomonadaceae</taxon>
        <taxon>Novosphingobium</taxon>
    </lineage>
</organism>
<evidence type="ECO:0000256" key="4">
    <source>
        <dbReference type="ARBA" id="ARBA00022496"/>
    </source>
</evidence>
<keyword evidence="3 11" id="KW-1134">Transmembrane beta strand</keyword>
<evidence type="ECO:0000256" key="7">
    <source>
        <dbReference type="ARBA" id="ARBA00023065"/>
    </source>
</evidence>
<dbReference type="InParanoid" id="F1ZBH4"/>
<dbReference type="PROSITE" id="PS52016">
    <property type="entry name" value="TONB_DEPENDENT_REC_3"/>
    <property type="match status" value="1"/>
</dbReference>
<evidence type="ECO:0000256" key="2">
    <source>
        <dbReference type="ARBA" id="ARBA00022448"/>
    </source>
</evidence>
<dbReference type="PANTHER" id="PTHR32552:SF81">
    <property type="entry name" value="TONB-DEPENDENT OUTER MEMBRANE RECEPTOR"/>
    <property type="match status" value="1"/>
</dbReference>
<dbReference type="GO" id="GO:0009279">
    <property type="term" value="C:cell outer membrane"/>
    <property type="evidence" value="ECO:0007669"/>
    <property type="project" value="UniProtKB-SubCell"/>
</dbReference>
<dbReference type="OrthoDB" id="7208812at2"/>
<evidence type="ECO:0000256" key="6">
    <source>
        <dbReference type="ARBA" id="ARBA00023004"/>
    </source>
</evidence>
<keyword evidence="10 11" id="KW-0998">Cell outer membrane</keyword>
<dbReference type="HOGENOM" id="CLU_008287_15_0_5"/>
<dbReference type="RefSeq" id="WP_008067508.1">
    <property type="nucleotide sequence ID" value="NZ_AQWK01000006.1"/>
</dbReference>
<feature type="domain" description="TonB-dependent receptor plug" evidence="15">
    <location>
        <begin position="66"/>
        <end position="172"/>
    </location>
</feature>
<evidence type="ECO:0000313" key="16">
    <source>
        <dbReference type="EMBL" id="EGD58039.1"/>
    </source>
</evidence>
<keyword evidence="4" id="KW-0410">Iron transport</keyword>
<evidence type="ECO:0000256" key="10">
    <source>
        <dbReference type="ARBA" id="ARBA00023237"/>
    </source>
</evidence>
<keyword evidence="13" id="KW-0732">Signal</keyword>
<dbReference type="PANTHER" id="PTHR32552">
    <property type="entry name" value="FERRICHROME IRON RECEPTOR-RELATED"/>
    <property type="match status" value="1"/>
</dbReference>
<evidence type="ECO:0000256" key="1">
    <source>
        <dbReference type="ARBA" id="ARBA00004571"/>
    </source>
</evidence>
<evidence type="ECO:0000256" key="9">
    <source>
        <dbReference type="ARBA" id="ARBA00023136"/>
    </source>
</evidence>
<name>F1ZBH4_9SPHN</name>
<dbReference type="InterPro" id="IPR012910">
    <property type="entry name" value="Plug_dom"/>
</dbReference>
<keyword evidence="9 11" id="KW-0472">Membrane</keyword>
<dbReference type="STRING" id="983920.Y88_0091"/>
<dbReference type="Gene3D" id="2.40.170.20">
    <property type="entry name" value="TonB-dependent receptor, beta-barrel domain"/>
    <property type="match status" value="1"/>
</dbReference>
<keyword evidence="6" id="KW-0408">Iron</keyword>
<evidence type="ECO:0000256" key="12">
    <source>
        <dbReference type="RuleBase" id="RU003357"/>
    </source>
</evidence>
<keyword evidence="16" id="KW-0675">Receptor</keyword>
<evidence type="ECO:0000259" key="15">
    <source>
        <dbReference type="Pfam" id="PF07715"/>
    </source>
</evidence>
<keyword evidence="17" id="KW-1185">Reference proteome</keyword>
<feature type="signal peptide" evidence="13">
    <location>
        <begin position="1"/>
        <end position="30"/>
    </location>
</feature>
<dbReference type="InterPro" id="IPR036942">
    <property type="entry name" value="Beta-barrel_TonB_sf"/>
</dbReference>
<evidence type="ECO:0000256" key="3">
    <source>
        <dbReference type="ARBA" id="ARBA00022452"/>
    </source>
</evidence>
<feature type="chain" id="PRO_5003277712" evidence="13">
    <location>
        <begin position="31"/>
        <end position="743"/>
    </location>
</feature>
<evidence type="ECO:0000256" key="11">
    <source>
        <dbReference type="PROSITE-ProRule" id="PRU01360"/>
    </source>
</evidence>
<dbReference type="AlphaFoldDB" id="F1ZBH4"/>
<protein>
    <submittedName>
        <fullName evidence="16">TonB-dependent receptor</fullName>
    </submittedName>
</protein>
<proteinExistence type="inferred from homology"/>
<accession>F1ZBH4</accession>
<dbReference type="SUPFAM" id="SSF56935">
    <property type="entry name" value="Porins"/>
    <property type="match status" value="1"/>
</dbReference>
<comment type="subcellular location">
    <subcellularLocation>
        <location evidence="1 11">Cell outer membrane</location>
        <topology evidence="1 11">Multi-pass membrane protein</topology>
    </subcellularLocation>
</comment>
<keyword evidence="8 12" id="KW-0798">TonB box</keyword>
<keyword evidence="7" id="KW-0406">Ion transport</keyword>
<gene>
    <name evidence="16" type="ORF">Y88_0091</name>
</gene>
<dbReference type="eggNOG" id="COG4773">
    <property type="taxonomic scope" value="Bacteria"/>
</dbReference>
<sequence length="743" mass="80571">MSVDHRTVRLRRLLLAAAPLAIAVPTCAFAADQAPAEDASSAPSTAAVPGNNDIVVTAQKRQQRSQDVAIPLSVVGGREIERLGLVSPSQIPQIATGVQLAQPNGTGSYSFAVRGVTQNDFADHEESPAAIYVDGAYVSQMSGLAFQLFDLDRVEVLRGPQGTLFGRNATSGLAQFISRAPTKDLSGYLSVSYGSYNDVKTEGAVSGPLVRGSDAVLARLSFATDNHDPLFKNTAGYQDSENGNSQAVRGQLQFNLPDDAAKLTLIGRWGHQSVKAGAWESVPSIADPVSGYGYFGGSTNALGYGPSGDFQTQGNANGYSRISTLQGTATLDVPVSAIGGTWTTVFDYQWLKKDYQEDSDTTPLSVFEFYNGSRVHQISTETRLNGATGRLKWIAGAYWLHIAGNYDEGANGSSYGGLADLYRLTTGSVALFGQVEYALTRKLNLTVGGRYTWDWKDIGYSASYPGFSYAFDAATYGALAHRNDGFWSGKVALDYHFTPTVLGYVSVNRGVKGGSFNAPLDPTTVVGNPASFSFKPETLVDYEAGVKSDIFGKRLRVNLSTFYYDYSNYQALRFINLTQLVSNANAEYYGGELETRFTPNDRWTFEANLAYSHGTVKDIALNSEGARDYVPANAPRWSGNAVIRYTVPLKSGKFAAQIDGNFVSKQYYALTDAPDTAQNFYALGNIRLNYTTNNGHWDIGFAVENVTDHHYATMAFDVASFLGLAQRYPGRPRWFSGTVSYHF</sequence>
<dbReference type="CDD" id="cd01347">
    <property type="entry name" value="ligand_gated_channel"/>
    <property type="match status" value="1"/>
</dbReference>
<evidence type="ECO:0000256" key="13">
    <source>
        <dbReference type="SAM" id="SignalP"/>
    </source>
</evidence>
<evidence type="ECO:0000313" key="17">
    <source>
        <dbReference type="Proteomes" id="UP000004728"/>
    </source>
</evidence>
<keyword evidence="2 11" id="KW-0813">Transport</keyword>
<dbReference type="EMBL" id="AEWJ01000044">
    <property type="protein sequence ID" value="EGD58039.1"/>
    <property type="molecule type" value="Genomic_DNA"/>
</dbReference>
<evidence type="ECO:0000256" key="5">
    <source>
        <dbReference type="ARBA" id="ARBA00022692"/>
    </source>
</evidence>
<evidence type="ECO:0000259" key="14">
    <source>
        <dbReference type="Pfam" id="PF00593"/>
    </source>
</evidence>
<dbReference type="Pfam" id="PF07715">
    <property type="entry name" value="Plug"/>
    <property type="match status" value="1"/>
</dbReference>
<reference evidence="16 17" key="1">
    <citation type="journal article" date="2012" name="J. Bacteriol.">
        <title>Draft Genome Sequence of Novosphingobium nitrogenifigens Y88T.</title>
        <authorList>
            <person name="Strabala T.J."/>
            <person name="Macdonald L."/>
            <person name="Liu V."/>
            <person name="Smit A.M."/>
        </authorList>
    </citation>
    <scope>NUCLEOTIDE SEQUENCE [LARGE SCALE GENOMIC DNA]</scope>
    <source>
        <strain evidence="16 17">DSM 19370</strain>
    </source>
</reference>
<keyword evidence="5 11" id="KW-0812">Transmembrane</keyword>
<comment type="similarity">
    <text evidence="11 12">Belongs to the TonB-dependent receptor family.</text>
</comment>
<dbReference type="InterPro" id="IPR039426">
    <property type="entry name" value="TonB-dep_rcpt-like"/>
</dbReference>
<dbReference type="Proteomes" id="UP000004728">
    <property type="component" value="Unassembled WGS sequence"/>
</dbReference>
<comment type="caution">
    <text evidence="16">The sequence shown here is derived from an EMBL/GenBank/DDBJ whole genome shotgun (WGS) entry which is preliminary data.</text>
</comment>
<evidence type="ECO:0000256" key="8">
    <source>
        <dbReference type="ARBA" id="ARBA00023077"/>
    </source>
</evidence>
<dbReference type="GO" id="GO:0006826">
    <property type="term" value="P:iron ion transport"/>
    <property type="evidence" value="ECO:0007669"/>
    <property type="project" value="UniProtKB-KW"/>
</dbReference>
<dbReference type="FunCoup" id="F1ZBH4">
    <property type="interactions" value="51"/>
</dbReference>
<feature type="domain" description="TonB-dependent receptor-like beta-barrel" evidence="14">
    <location>
        <begin position="296"/>
        <end position="706"/>
    </location>
</feature>
<dbReference type="InterPro" id="IPR000531">
    <property type="entry name" value="Beta-barrel_TonB"/>
</dbReference>